<evidence type="ECO:0000313" key="3">
    <source>
        <dbReference type="Proteomes" id="UP001209570"/>
    </source>
</evidence>
<gene>
    <name evidence="2" type="ORF">P43SY_011155</name>
</gene>
<proteinExistence type="predicted"/>
<keyword evidence="3" id="KW-1185">Reference proteome</keyword>
<protein>
    <submittedName>
        <fullName evidence="2">Uncharacterized protein</fullName>
    </submittedName>
</protein>
<dbReference type="AlphaFoldDB" id="A0AAD5LS25"/>
<evidence type="ECO:0000313" key="2">
    <source>
        <dbReference type="EMBL" id="KAJ0391075.1"/>
    </source>
</evidence>
<dbReference type="EMBL" id="JAKCXM010001330">
    <property type="protein sequence ID" value="KAJ0391075.1"/>
    <property type="molecule type" value="Genomic_DNA"/>
</dbReference>
<comment type="caution">
    <text evidence="2">The sequence shown here is derived from an EMBL/GenBank/DDBJ whole genome shotgun (WGS) entry which is preliminary data.</text>
</comment>
<organism evidence="2 3">
    <name type="scientific">Pythium insidiosum</name>
    <name type="common">Pythiosis disease agent</name>
    <dbReference type="NCBI Taxonomy" id="114742"/>
    <lineage>
        <taxon>Eukaryota</taxon>
        <taxon>Sar</taxon>
        <taxon>Stramenopiles</taxon>
        <taxon>Oomycota</taxon>
        <taxon>Peronosporomycetes</taxon>
        <taxon>Pythiales</taxon>
        <taxon>Pythiaceae</taxon>
        <taxon>Pythium</taxon>
    </lineage>
</organism>
<accession>A0AAD5LS25</accession>
<evidence type="ECO:0000256" key="1">
    <source>
        <dbReference type="SAM" id="MobiDB-lite"/>
    </source>
</evidence>
<name>A0AAD5LS25_PYTIN</name>
<reference evidence="2" key="1">
    <citation type="submission" date="2021-12" db="EMBL/GenBank/DDBJ databases">
        <title>Prjna785345.</title>
        <authorList>
            <person name="Rujirawat T."/>
            <person name="Krajaejun T."/>
        </authorList>
    </citation>
    <scope>NUCLEOTIDE SEQUENCE</scope>
    <source>
        <strain evidence="2">Pi057C3</strain>
    </source>
</reference>
<sequence length="151" mass="16973">MSAHAHGDLKRRVCFLISFHALTLLEEVLPVLRRPQELDPLGELERLRLFLTSTPSPEAQERRVQQGHRYGDQNAPRLPKGMMAETLAPNREQVGGIGNNDNDNDKENDKESGVVGVFVSGPERGMNRAVEYTRAARGRHPLRHAGEEFEL</sequence>
<dbReference type="Proteomes" id="UP001209570">
    <property type="component" value="Unassembled WGS sequence"/>
</dbReference>
<feature type="region of interest" description="Disordered" evidence="1">
    <location>
        <begin position="53"/>
        <end position="110"/>
    </location>
</feature>